<dbReference type="InterPro" id="IPR029058">
    <property type="entry name" value="AB_hydrolase_fold"/>
</dbReference>
<gene>
    <name evidence="2" type="ORF">MNB_ARC-1_458</name>
</gene>
<accession>A0A3B1DT89</accession>
<dbReference type="AlphaFoldDB" id="A0A3B1DT89"/>
<dbReference type="EMBL" id="UOYO01000026">
    <property type="protein sequence ID" value="VAY87546.1"/>
    <property type="molecule type" value="Genomic_DNA"/>
</dbReference>
<name>A0A3B1DT89_9ZZZZ</name>
<proteinExistence type="predicted"/>
<evidence type="ECO:0000259" key="1">
    <source>
        <dbReference type="Pfam" id="PF00561"/>
    </source>
</evidence>
<dbReference type="InterPro" id="IPR000073">
    <property type="entry name" value="AB_hydrolase_1"/>
</dbReference>
<dbReference type="Gene3D" id="3.40.50.1820">
    <property type="entry name" value="alpha/beta hydrolase"/>
    <property type="match status" value="1"/>
</dbReference>
<reference evidence="2" key="1">
    <citation type="submission" date="2018-10" db="EMBL/GenBank/DDBJ databases">
        <authorList>
            <person name="Aoki K."/>
        </authorList>
    </citation>
    <scope>NUCLEOTIDE SEQUENCE</scope>
</reference>
<evidence type="ECO:0000313" key="2">
    <source>
        <dbReference type="EMBL" id="VAY87546.1"/>
    </source>
</evidence>
<organism evidence="2">
    <name type="scientific">hydrothermal vent metagenome</name>
    <dbReference type="NCBI Taxonomy" id="652676"/>
    <lineage>
        <taxon>unclassified sequences</taxon>
        <taxon>metagenomes</taxon>
        <taxon>ecological metagenomes</taxon>
    </lineage>
</organism>
<feature type="domain" description="AB hydrolase-1" evidence="1">
    <location>
        <begin position="105"/>
        <end position="201"/>
    </location>
</feature>
<dbReference type="Pfam" id="PF00561">
    <property type="entry name" value="Abhydrolase_1"/>
    <property type="match status" value="1"/>
</dbReference>
<dbReference type="SUPFAM" id="SSF53474">
    <property type="entry name" value="alpha/beta-Hydrolases"/>
    <property type="match status" value="1"/>
</dbReference>
<sequence length="281" mass="30978">MYNIALIWIFCISSAYSEVLNPEEIAQDAQQNIKTITTEEKVSQIECKSKGDGYIFAGGECIQYIEAEGDKKDTLNIIVHGAWKEGTDTLARYAVFVETINLNTDITTVAVALPGYSQSSTNNFKGLLNGHNKPTLVGEKKYIVFMNELIKKLKQKYKATTINYIGHSAGAILGATITGYNPKLIQNIVCAGGAYDIHKMMKNSKNLISLIDVVDNVDKSTNFLIVYGTKDTISTSKRNKNFYKALKSKGLNVKLIKVKGAKHLDLDMTSASVDAITQMIE</sequence>
<protein>
    <recommendedName>
        <fullName evidence="1">AB hydrolase-1 domain-containing protein</fullName>
    </recommendedName>
</protein>